<dbReference type="InterPro" id="IPR017853">
    <property type="entry name" value="GH"/>
</dbReference>
<dbReference type="InterPro" id="IPR036881">
    <property type="entry name" value="Glyco_hydro_3_C_sf"/>
</dbReference>
<dbReference type="EMBL" id="VIWU01000001">
    <property type="protein sequence ID" value="TWF82033.1"/>
    <property type="molecule type" value="Genomic_DNA"/>
</dbReference>
<dbReference type="PANTHER" id="PTHR42715">
    <property type="entry name" value="BETA-GLUCOSIDASE"/>
    <property type="match status" value="1"/>
</dbReference>
<comment type="function">
    <text evidence="3">Catalyzes the hydrolysis of a non-reducing terminal alpha-L-arabinopyranosidic linkage in ginsenoside Rb2 (alpha-L-arabinopyranosyl-(1-&gt;6)-alpha-D-glucopyranosyl) to release alpha-D-glucopyranosyl (Rd). It is not able to hydrolyze alpha-L-arabinofuranosyl-(1-&gt;6)-alpha-D-glucopyranosyl (Rc).</text>
</comment>
<name>A0A561T4J2_9PSEU</name>
<gene>
    <name evidence="6" type="ORF">FHX44_117978</name>
</gene>
<dbReference type="Pfam" id="PF01915">
    <property type="entry name" value="Glyco_hydro_3_C"/>
    <property type="match status" value="1"/>
</dbReference>
<dbReference type="InterPro" id="IPR001764">
    <property type="entry name" value="Glyco_hydro_3_N"/>
</dbReference>
<evidence type="ECO:0000313" key="6">
    <source>
        <dbReference type="EMBL" id="TWF82033.1"/>
    </source>
</evidence>
<organism evidence="6 7">
    <name type="scientific">Pseudonocardia hierapolitana</name>
    <dbReference type="NCBI Taxonomy" id="1128676"/>
    <lineage>
        <taxon>Bacteria</taxon>
        <taxon>Bacillati</taxon>
        <taxon>Actinomycetota</taxon>
        <taxon>Actinomycetes</taxon>
        <taxon>Pseudonocardiales</taxon>
        <taxon>Pseudonocardiaceae</taxon>
        <taxon>Pseudonocardia</taxon>
    </lineage>
</organism>
<dbReference type="SMART" id="SM01217">
    <property type="entry name" value="Fn3_like"/>
    <property type="match status" value="1"/>
</dbReference>
<dbReference type="Gene3D" id="2.60.40.10">
    <property type="entry name" value="Immunoglobulins"/>
    <property type="match status" value="1"/>
</dbReference>
<protein>
    <recommendedName>
        <fullName evidence="4">Exo-alpha-(1-&gt;6)-L-arabinopyranosidase</fullName>
    </recommendedName>
</protein>
<evidence type="ECO:0000256" key="4">
    <source>
        <dbReference type="ARBA" id="ARBA00074219"/>
    </source>
</evidence>
<dbReference type="InterPro" id="IPR026891">
    <property type="entry name" value="Fn3-like"/>
</dbReference>
<dbReference type="FunFam" id="2.60.40.10:FF:000495">
    <property type="entry name" value="Periplasmic beta-glucosidase"/>
    <property type="match status" value="1"/>
</dbReference>
<dbReference type="Gene3D" id="3.40.50.1700">
    <property type="entry name" value="Glycoside hydrolase family 3 C-terminal domain"/>
    <property type="match status" value="1"/>
</dbReference>
<dbReference type="Pfam" id="PF00933">
    <property type="entry name" value="Glyco_hydro_3"/>
    <property type="match status" value="1"/>
</dbReference>
<proteinExistence type="inferred from homology"/>
<dbReference type="RefSeq" id="WP_147260429.1">
    <property type="nucleotide sequence ID" value="NZ_VIWU01000001.1"/>
</dbReference>
<comment type="caution">
    <text evidence="6">The sequence shown here is derived from an EMBL/GenBank/DDBJ whole genome shotgun (WGS) entry which is preliminary data.</text>
</comment>
<dbReference type="GO" id="GO:0008422">
    <property type="term" value="F:beta-glucosidase activity"/>
    <property type="evidence" value="ECO:0007669"/>
    <property type="project" value="UniProtKB-ARBA"/>
</dbReference>
<dbReference type="Pfam" id="PF14310">
    <property type="entry name" value="Fn3-like"/>
    <property type="match status" value="1"/>
</dbReference>
<reference evidence="6 7" key="1">
    <citation type="submission" date="2019-06" db="EMBL/GenBank/DDBJ databases">
        <title>Sequencing the genomes of 1000 actinobacteria strains.</title>
        <authorList>
            <person name="Klenk H.-P."/>
        </authorList>
    </citation>
    <scope>NUCLEOTIDE SEQUENCE [LARGE SCALE GENOMIC DNA]</scope>
    <source>
        <strain evidence="6 7">DSM 45671</strain>
    </source>
</reference>
<dbReference type="Proteomes" id="UP000321261">
    <property type="component" value="Unassembled WGS sequence"/>
</dbReference>
<dbReference type="SUPFAM" id="SSF52279">
    <property type="entry name" value="Beta-D-glucan exohydrolase, C-terminal domain"/>
    <property type="match status" value="1"/>
</dbReference>
<comment type="similarity">
    <text evidence="1">Belongs to the glycosyl hydrolase 3 family.</text>
</comment>
<keyword evidence="7" id="KW-1185">Reference proteome</keyword>
<evidence type="ECO:0000256" key="2">
    <source>
        <dbReference type="ARBA" id="ARBA00022801"/>
    </source>
</evidence>
<dbReference type="GO" id="GO:0005975">
    <property type="term" value="P:carbohydrate metabolic process"/>
    <property type="evidence" value="ECO:0007669"/>
    <property type="project" value="InterPro"/>
</dbReference>
<dbReference type="PRINTS" id="PR00133">
    <property type="entry name" value="GLHYDRLASE3"/>
</dbReference>
<dbReference type="Gene3D" id="3.20.20.300">
    <property type="entry name" value="Glycoside hydrolase, family 3, N-terminal domain"/>
    <property type="match status" value="1"/>
</dbReference>
<dbReference type="InterPro" id="IPR002772">
    <property type="entry name" value="Glyco_hydro_3_C"/>
</dbReference>
<dbReference type="PANTHER" id="PTHR42715:SF10">
    <property type="entry name" value="BETA-GLUCOSIDASE"/>
    <property type="match status" value="1"/>
</dbReference>
<feature type="domain" description="Fibronectin type III-like" evidence="5">
    <location>
        <begin position="598"/>
        <end position="668"/>
    </location>
</feature>
<sequence>MTTAPTVDVPALLADLTLEEKASLCSGADFWNTKAVERAGVPAVMLTDGPHGLRKQATAADHVGLSDSVPATCFPPAVALGSSFDAELVERVGRALGAEARAENVAVVLGPGINIKRSPLCGRNFEYLSEDPLVSGVLGAALVRGIQSAGVGACVKHFAANNQETDRARVSAEVDERTLREIYLAGFERVVTEARPWMVMCSYNRVNGTYASQHPWLLTDVLRTEWGFDGAVVSDWGAVSDRVAALRAGLDLQMPATGGHVTDAEIVAAVRYGELDEAVLDRAVGRILTLLARALPAVREGGVFDADAHHALARAAAADCAVLLKNEPVDGTPLLPLDPTATVAVIGEFARTPRYQGAGSSQINPTRLDDAWSAIRGIVGDRAVFAAGFGVDDPSADDEALRAEAVEAARGADVAVLFLGLPAGDESEGFDREHILLPAAQTVLLAAVAEVNPRVVVVLVNGSTVQVAGWDHHAAAILEGWLSGQAGGGAIADLLLGRANPSGRLAETVPLRLQDNPSYLNFPGELGVVHYGEGVFVGYRGYDAREQEVSYAFGHGLSYTTFGYTDLEVAVGGEQNIGEQDVTVSATVTNTGSRAGEEVVQVYVGPPASAVARPVRELKAFTKVALEPGESRRVTFALTRRDLSYFHPRQGRWVFEGGEFGIAVGASSRDLRLSATVTVTAPTSAPPLAEDASLEEWLAHPVGSRLLEERLAAAGPSQLTDPEMRNVVGNFPLARLVTFPGMPLTPAEVEDLRKAAG</sequence>
<dbReference type="InterPro" id="IPR050288">
    <property type="entry name" value="Cellulose_deg_GH3"/>
</dbReference>
<evidence type="ECO:0000259" key="5">
    <source>
        <dbReference type="SMART" id="SM01217"/>
    </source>
</evidence>
<dbReference type="AlphaFoldDB" id="A0A561T4J2"/>
<evidence type="ECO:0000256" key="3">
    <source>
        <dbReference type="ARBA" id="ARBA00058905"/>
    </source>
</evidence>
<evidence type="ECO:0000313" key="7">
    <source>
        <dbReference type="Proteomes" id="UP000321261"/>
    </source>
</evidence>
<evidence type="ECO:0000256" key="1">
    <source>
        <dbReference type="ARBA" id="ARBA00005336"/>
    </source>
</evidence>
<keyword evidence="2" id="KW-0378">Hydrolase</keyword>
<accession>A0A561T4J2</accession>
<dbReference type="SUPFAM" id="SSF51445">
    <property type="entry name" value="(Trans)glycosidases"/>
    <property type="match status" value="1"/>
</dbReference>
<dbReference type="InterPro" id="IPR036962">
    <property type="entry name" value="Glyco_hydro_3_N_sf"/>
</dbReference>
<dbReference type="OrthoDB" id="3187421at2"/>
<dbReference type="InterPro" id="IPR013783">
    <property type="entry name" value="Ig-like_fold"/>
</dbReference>